<gene>
    <name evidence="1" type="ORF">GCWU000325_02403</name>
</gene>
<dbReference type="STRING" id="626522.GCWU000325_02403"/>
<dbReference type="Proteomes" id="UP000003460">
    <property type="component" value="Unassembled WGS sequence"/>
</dbReference>
<sequence>MSSSLFFINKDAFPTRLLFFPSKILVNSSDYQLTYLTIGTQTENSTTHIYIL</sequence>
<evidence type="ECO:0000313" key="1">
    <source>
        <dbReference type="EMBL" id="EEX70362.1"/>
    </source>
</evidence>
<proteinExistence type="predicted"/>
<reference evidence="1" key="1">
    <citation type="submission" date="2009-09" db="EMBL/GenBank/DDBJ databases">
        <authorList>
            <person name="Weinstock G."/>
            <person name="Sodergren E."/>
            <person name="Clifton S."/>
            <person name="Fulton L."/>
            <person name="Fulton B."/>
            <person name="Courtney L."/>
            <person name="Fronick C."/>
            <person name="Harrison M."/>
            <person name="Strong C."/>
            <person name="Farmer C."/>
            <person name="Delahaunty K."/>
            <person name="Markovic C."/>
            <person name="Hall O."/>
            <person name="Minx P."/>
            <person name="Tomlinson C."/>
            <person name="Mitreva M."/>
            <person name="Nelson J."/>
            <person name="Hou S."/>
            <person name="Wollam A."/>
            <person name="Pepin K.H."/>
            <person name="Johnson M."/>
            <person name="Bhonagiri V."/>
            <person name="Nash W.E."/>
            <person name="Warren W."/>
            <person name="Chinwalla A."/>
            <person name="Mardis E.R."/>
            <person name="Wilson R.K."/>
        </authorList>
    </citation>
    <scope>NUCLEOTIDE SEQUENCE [LARGE SCALE GENOMIC DNA]</scope>
    <source>
        <strain evidence="1">ATCC 51259</strain>
    </source>
</reference>
<protein>
    <submittedName>
        <fullName evidence="1">Uncharacterized protein</fullName>
    </submittedName>
</protein>
<organism evidence="1 2">
    <name type="scientific">Alloprevotella tannerae ATCC 51259</name>
    <dbReference type="NCBI Taxonomy" id="626522"/>
    <lineage>
        <taxon>Bacteria</taxon>
        <taxon>Pseudomonadati</taxon>
        <taxon>Bacteroidota</taxon>
        <taxon>Bacteroidia</taxon>
        <taxon>Bacteroidales</taxon>
        <taxon>Prevotellaceae</taxon>
        <taxon>Alloprevotella</taxon>
    </lineage>
</organism>
<keyword evidence="2" id="KW-1185">Reference proteome</keyword>
<dbReference type="HOGENOM" id="CLU_3083336_0_0_10"/>
<name>C9LJJ0_9BACT</name>
<dbReference type="EMBL" id="ACIJ02000028">
    <property type="protein sequence ID" value="EEX70362.1"/>
    <property type="molecule type" value="Genomic_DNA"/>
</dbReference>
<accession>C9LJJ0</accession>
<evidence type="ECO:0000313" key="2">
    <source>
        <dbReference type="Proteomes" id="UP000003460"/>
    </source>
</evidence>
<comment type="caution">
    <text evidence="1">The sequence shown here is derived from an EMBL/GenBank/DDBJ whole genome shotgun (WGS) entry which is preliminary data.</text>
</comment>
<dbReference type="AlphaFoldDB" id="C9LJJ0"/>